<dbReference type="PRINTS" id="PR01490">
    <property type="entry name" value="RTXTOXIND"/>
</dbReference>
<evidence type="ECO:0000256" key="6">
    <source>
        <dbReference type="ARBA" id="ARBA00022692"/>
    </source>
</evidence>
<dbReference type="InterPro" id="IPR058781">
    <property type="entry name" value="HH_AprE-like"/>
</dbReference>
<keyword evidence="7 9" id="KW-1133">Transmembrane helix</keyword>
<dbReference type="Gene3D" id="2.40.30.170">
    <property type="match status" value="1"/>
</dbReference>
<keyword evidence="8 9" id="KW-0472">Membrane</keyword>
<sequence length="459" mass="50123">MTWFDSLRRLRDSVRRSSSSAVTTTGDVLPLPRRLIAVSSAGVAVGLGLMAGWAALAPLFGAVVAEGLVRTEGERKTVQHQEGGIVKEILVRDGDRVKAGQVLIVLENVGPAAELSALQAQSDAERAKIARLSAERDLKDVLVFPVGLAKQRDDPRVAEMLEHESALFTARRRGFVEQSAMLHAELAQTRQEIAISAQMVQTMSRSHAMAAQQRETNEALQREGFVAATKVLDLQRTEAEALSHVQSGSAELSRAGQRQTDLELRITSLRNDYVKAADDELKEANNRAVQLSERLRPAHDLSARTRVAAPVAGLIVGLKVHTIGAVVAPREPIVDVVPDGAPLIVEANIRPDDVREIAPGSHADVRLTAYNSRTTPMLDGRVTYVSADALADSDKRAHFYVVRIEVPAQALEKANRLAKEPVFLGPGLRTEVYIRKHARSAFDYLLEPIRDGIRKSMRD</sequence>
<evidence type="ECO:0000259" key="11">
    <source>
        <dbReference type="Pfam" id="PF26002"/>
    </source>
</evidence>
<dbReference type="InterPro" id="IPR058982">
    <property type="entry name" value="Beta-barrel_AprE"/>
</dbReference>
<accession>A0A158EWL3</accession>
<evidence type="ECO:0000256" key="3">
    <source>
        <dbReference type="ARBA" id="ARBA00022448"/>
    </source>
</evidence>
<evidence type="ECO:0000256" key="7">
    <source>
        <dbReference type="ARBA" id="ARBA00022989"/>
    </source>
</evidence>
<protein>
    <recommendedName>
        <fullName evidence="9">Membrane fusion protein (MFP) family protein</fullName>
    </recommendedName>
</protein>
<evidence type="ECO:0000256" key="1">
    <source>
        <dbReference type="ARBA" id="ARBA00004377"/>
    </source>
</evidence>
<evidence type="ECO:0000256" key="8">
    <source>
        <dbReference type="ARBA" id="ARBA00023136"/>
    </source>
</evidence>
<dbReference type="SUPFAM" id="SSF111369">
    <property type="entry name" value="HlyD-like secretion proteins"/>
    <property type="match status" value="1"/>
</dbReference>
<feature type="domain" description="AprE-like beta-barrel" evidence="11">
    <location>
        <begin position="343"/>
        <end position="435"/>
    </location>
</feature>
<dbReference type="OrthoDB" id="9785187at2"/>
<dbReference type="InterPro" id="IPR010129">
    <property type="entry name" value="T1SS_HlyD"/>
</dbReference>
<comment type="similarity">
    <text evidence="2 9">Belongs to the membrane fusion protein (MFP) (TC 8.A.1) family.</text>
</comment>
<proteinExistence type="inferred from homology"/>
<keyword evidence="5 9" id="KW-0997">Cell inner membrane</keyword>
<dbReference type="Gene3D" id="2.40.50.100">
    <property type="match status" value="1"/>
</dbReference>
<feature type="domain" description="AprE-like long alpha-helical hairpin" evidence="10">
    <location>
        <begin position="112"/>
        <end position="300"/>
    </location>
</feature>
<dbReference type="GO" id="GO:0005886">
    <property type="term" value="C:plasma membrane"/>
    <property type="evidence" value="ECO:0007669"/>
    <property type="project" value="UniProtKB-SubCell"/>
</dbReference>
<dbReference type="InterPro" id="IPR050739">
    <property type="entry name" value="MFP"/>
</dbReference>
<feature type="transmembrane region" description="Helical" evidence="9">
    <location>
        <begin position="35"/>
        <end position="56"/>
    </location>
</feature>
<reference evidence="12" key="1">
    <citation type="submission" date="2016-01" db="EMBL/GenBank/DDBJ databases">
        <authorList>
            <person name="Peeters C."/>
        </authorList>
    </citation>
    <scope>NUCLEOTIDE SEQUENCE [LARGE SCALE GENOMIC DNA]</scope>
    <source>
        <strain evidence="12">LMG 22940</strain>
    </source>
</reference>
<keyword evidence="6 9" id="KW-0812">Transmembrane</keyword>
<keyword evidence="3 9" id="KW-0813">Transport</keyword>
<evidence type="ECO:0000256" key="4">
    <source>
        <dbReference type="ARBA" id="ARBA00022475"/>
    </source>
</evidence>
<organism evidence="12 13">
    <name type="scientific">Caballeronia choica</name>
    <dbReference type="NCBI Taxonomy" id="326476"/>
    <lineage>
        <taxon>Bacteria</taxon>
        <taxon>Pseudomonadati</taxon>
        <taxon>Pseudomonadota</taxon>
        <taxon>Betaproteobacteria</taxon>
        <taxon>Burkholderiales</taxon>
        <taxon>Burkholderiaceae</taxon>
        <taxon>Caballeronia</taxon>
    </lineage>
</organism>
<evidence type="ECO:0000313" key="13">
    <source>
        <dbReference type="Proteomes" id="UP000054770"/>
    </source>
</evidence>
<keyword evidence="4 9" id="KW-1003">Cell membrane</keyword>
<evidence type="ECO:0000313" key="12">
    <source>
        <dbReference type="EMBL" id="SAL11893.1"/>
    </source>
</evidence>
<comment type="subcellular location">
    <subcellularLocation>
        <location evidence="1 9">Cell inner membrane</location>
        <topology evidence="1 9">Single-pass membrane protein</topology>
    </subcellularLocation>
</comment>
<evidence type="ECO:0000259" key="10">
    <source>
        <dbReference type="Pfam" id="PF25994"/>
    </source>
</evidence>
<dbReference type="Proteomes" id="UP000054770">
    <property type="component" value="Unassembled WGS sequence"/>
</dbReference>
<dbReference type="EMBL" id="FCON02000001">
    <property type="protein sequence ID" value="SAL11893.1"/>
    <property type="molecule type" value="Genomic_DNA"/>
</dbReference>
<dbReference type="Pfam" id="PF26002">
    <property type="entry name" value="Beta-barrel_AprE"/>
    <property type="match status" value="1"/>
</dbReference>
<evidence type="ECO:0000256" key="2">
    <source>
        <dbReference type="ARBA" id="ARBA00009477"/>
    </source>
</evidence>
<evidence type="ECO:0000256" key="5">
    <source>
        <dbReference type="ARBA" id="ARBA00022519"/>
    </source>
</evidence>
<gene>
    <name evidence="12" type="ORF">AWB68_00059</name>
</gene>
<dbReference type="PANTHER" id="PTHR30386">
    <property type="entry name" value="MEMBRANE FUSION SUBUNIT OF EMRAB-TOLC MULTIDRUG EFFLUX PUMP"/>
    <property type="match status" value="1"/>
</dbReference>
<evidence type="ECO:0000256" key="9">
    <source>
        <dbReference type="RuleBase" id="RU365093"/>
    </source>
</evidence>
<dbReference type="AlphaFoldDB" id="A0A158EWL3"/>
<dbReference type="NCBIfam" id="TIGR01843">
    <property type="entry name" value="type_I_hlyD"/>
    <property type="match status" value="1"/>
</dbReference>
<dbReference type="GO" id="GO:0015031">
    <property type="term" value="P:protein transport"/>
    <property type="evidence" value="ECO:0007669"/>
    <property type="project" value="InterPro"/>
</dbReference>
<keyword evidence="13" id="KW-1185">Reference proteome</keyword>
<dbReference type="PANTHER" id="PTHR30386:SF17">
    <property type="entry name" value="ALKALINE PROTEASE SECRETION PROTEIN APRE"/>
    <property type="match status" value="1"/>
</dbReference>
<dbReference type="Pfam" id="PF25994">
    <property type="entry name" value="HH_AprE"/>
    <property type="match status" value="1"/>
</dbReference>
<name>A0A158EWL3_9BURK</name>
<comment type="caution">
    <text evidence="12">The sequence shown here is derived from an EMBL/GenBank/DDBJ whole genome shotgun (WGS) entry which is preliminary data.</text>
</comment>